<gene>
    <name evidence="3" type="ORF">Slati_4478100</name>
</gene>
<reference evidence="3" key="1">
    <citation type="submission" date="2020-06" db="EMBL/GenBank/DDBJ databases">
        <authorList>
            <person name="Li T."/>
            <person name="Hu X."/>
            <person name="Zhang T."/>
            <person name="Song X."/>
            <person name="Zhang H."/>
            <person name="Dai N."/>
            <person name="Sheng W."/>
            <person name="Hou X."/>
            <person name="Wei L."/>
        </authorList>
    </citation>
    <scope>NUCLEOTIDE SEQUENCE</scope>
    <source>
        <strain evidence="3">KEN1</strain>
        <tissue evidence="3">Leaf</tissue>
    </source>
</reference>
<comment type="caution">
    <text evidence="3">The sequence shown here is derived from an EMBL/GenBank/DDBJ whole genome shotgun (WGS) entry which is preliminary data.</text>
</comment>
<evidence type="ECO:0000313" key="3">
    <source>
        <dbReference type="EMBL" id="KAL0395119.1"/>
    </source>
</evidence>
<dbReference type="InterPro" id="IPR036397">
    <property type="entry name" value="RNaseH_sf"/>
</dbReference>
<feature type="domain" description="Integrase catalytic" evidence="2">
    <location>
        <begin position="236"/>
        <end position="362"/>
    </location>
</feature>
<dbReference type="InterPro" id="IPR057670">
    <property type="entry name" value="SH3_retrovirus"/>
</dbReference>
<organism evidence="3">
    <name type="scientific">Sesamum latifolium</name>
    <dbReference type="NCBI Taxonomy" id="2727402"/>
    <lineage>
        <taxon>Eukaryota</taxon>
        <taxon>Viridiplantae</taxon>
        <taxon>Streptophyta</taxon>
        <taxon>Embryophyta</taxon>
        <taxon>Tracheophyta</taxon>
        <taxon>Spermatophyta</taxon>
        <taxon>Magnoliopsida</taxon>
        <taxon>eudicotyledons</taxon>
        <taxon>Gunneridae</taxon>
        <taxon>Pentapetalae</taxon>
        <taxon>asterids</taxon>
        <taxon>lamiids</taxon>
        <taxon>Lamiales</taxon>
        <taxon>Pedaliaceae</taxon>
        <taxon>Sesamum</taxon>
    </lineage>
</organism>
<dbReference type="EMBL" id="JACGWN010000016">
    <property type="protein sequence ID" value="KAL0395119.1"/>
    <property type="molecule type" value="Genomic_DNA"/>
</dbReference>
<dbReference type="PANTHER" id="PTHR42648:SF27">
    <property type="entry name" value="RNA-DIRECTED DNA POLYMERASE"/>
    <property type="match status" value="1"/>
</dbReference>
<dbReference type="Pfam" id="PF14223">
    <property type="entry name" value="Retrotran_gag_2"/>
    <property type="match status" value="1"/>
</dbReference>
<evidence type="ECO:0000256" key="1">
    <source>
        <dbReference type="SAM" id="MobiDB-lite"/>
    </source>
</evidence>
<sequence length="517" mass="58364">MKEVYAIPDRHTRYVTTKEIFRTKMTEGSSVQDHEVKMLSLVEKLDDLKAGLNNDTYIDVILQSLPPSYNPFIVNFNMNVLEKSINELINMLVQYEATSKKSAPSVLVGETSTSKVKGKRPDAGRGRRVRQRRRLSSQQKTLQAIPLLQWEWARERGRWVLSSSRGQTICAPIVVRKGIEKGIVPNSLPSKVLQRSRKLSKDEVVLRLGDGKTVAAEVIWHARLGHISQDRIKRLVDSKSLKIDNLDNLPAYVSGPLNTQARGEFFYFITFIDDHSLYGYVYLMRYKYEAFVWFKEFRLEVENPTGCKIKILRSDRGGEYLSGEFPDYLKENGIVSPWTPPRTPQLNGMTARSNRTLLDIVRGPDTISDMARQACFLQVLESVGSPAYVKRLVGNKLDLGSSLCRFIGYPKETIGYYFYDPSKQKVFVSTNAVFLERGFPADTRRNELLLEESSEAPQSNAGTSSAPIASIDNVPVLRRSAGVPQPPKRYDFLGVTGQLDNDPKTYGEAMSDIDSGK</sequence>
<dbReference type="InterPro" id="IPR039537">
    <property type="entry name" value="Retrotran_Ty1/copia-like"/>
</dbReference>
<dbReference type="PROSITE" id="PS50994">
    <property type="entry name" value="INTEGRASE"/>
    <property type="match status" value="1"/>
</dbReference>
<reference evidence="3" key="2">
    <citation type="journal article" date="2024" name="Plant">
        <title>Genomic evolution and insights into agronomic trait innovations of Sesamum species.</title>
        <authorList>
            <person name="Miao H."/>
            <person name="Wang L."/>
            <person name="Qu L."/>
            <person name="Liu H."/>
            <person name="Sun Y."/>
            <person name="Le M."/>
            <person name="Wang Q."/>
            <person name="Wei S."/>
            <person name="Zheng Y."/>
            <person name="Lin W."/>
            <person name="Duan Y."/>
            <person name="Cao H."/>
            <person name="Xiong S."/>
            <person name="Wang X."/>
            <person name="Wei L."/>
            <person name="Li C."/>
            <person name="Ma Q."/>
            <person name="Ju M."/>
            <person name="Zhao R."/>
            <person name="Li G."/>
            <person name="Mu C."/>
            <person name="Tian Q."/>
            <person name="Mei H."/>
            <person name="Zhang T."/>
            <person name="Gao T."/>
            <person name="Zhang H."/>
        </authorList>
    </citation>
    <scope>NUCLEOTIDE SEQUENCE</scope>
    <source>
        <strain evidence="3">KEN1</strain>
    </source>
</reference>
<evidence type="ECO:0000259" key="2">
    <source>
        <dbReference type="PROSITE" id="PS50994"/>
    </source>
</evidence>
<feature type="compositionally biased region" description="Basic residues" evidence="1">
    <location>
        <begin position="126"/>
        <end position="135"/>
    </location>
</feature>
<dbReference type="GO" id="GO:0003676">
    <property type="term" value="F:nucleic acid binding"/>
    <property type="evidence" value="ECO:0007669"/>
    <property type="project" value="InterPro"/>
</dbReference>
<feature type="region of interest" description="Disordered" evidence="1">
    <location>
        <begin position="479"/>
        <end position="517"/>
    </location>
</feature>
<proteinExistence type="predicted"/>
<dbReference type="InterPro" id="IPR001584">
    <property type="entry name" value="Integrase_cat-core"/>
</dbReference>
<dbReference type="GO" id="GO:0015074">
    <property type="term" value="P:DNA integration"/>
    <property type="evidence" value="ECO:0007669"/>
    <property type="project" value="InterPro"/>
</dbReference>
<dbReference type="SUPFAM" id="SSF53098">
    <property type="entry name" value="Ribonuclease H-like"/>
    <property type="match status" value="1"/>
</dbReference>
<dbReference type="Pfam" id="PF25597">
    <property type="entry name" value="SH3_retrovirus"/>
    <property type="match status" value="1"/>
</dbReference>
<protein>
    <recommendedName>
        <fullName evidence="2">Integrase catalytic domain-containing protein</fullName>
    </recommendedName>
</protein>
<dbReference type="Gene3D" id="3.30.420.10">
    <property type="entry name" value="Ribonuclease H-like superfamily/Ribonuclease H"/>
    <property type="match status" value="1"/>
</dbReference>
<name>A0AAW2SSR2_9LAMI</name>
<dbReference type="InterPro" id="IPR012337">
    <property type="entry name" value="RNaseH-like_sf"/>
</dbReference>
<accession>A0AAW2SSR2</accession>
<dbReference type="PANTHER" id="PTHR42648">
    <property type="entry name" value="TRANSPOSASE, PUTATIVE-RELATED"/>
    <property type="match status" value="1"/>
</dbReference>
<dbReference type="AlphaFoldDB" id="A0AAW2SSR2"/>
<feature type="region of interest" description="Disordered" evidence="1">
    <location>
        <begin position="106"/>
        <end position="135"/>
    </location>
</feature>